<reference evidence="1 2" key="1">
    <citation type="journal article" date="2023" name="Nucleic Acids Res.">
        <title>The hologenome of Daphnia magna reveals possible DNA methylation and microbiome-mediated evolution of the host genome.</title>
        <authorList>
            <person name="Chaturvedi A."/>
            <person name="Li X."/>
            <person name="Dhandapani V."/>
            <person name="Marshall H."/>
            <person name="Kissane S."/>
            <person name="Cuenca-Cambronero M."/>
            <person name="Asole G."/>
            <person name="Calvet F."/>
            <person name="Ruiz-Romero M."/>
            <person name="Marangio P."/>
            <person name="Guigo R."/>
            <person name="Rago D."/>
            <person name="Mirbahai L."/>
            <person name="Eastwood N."/>
            <person name="Colbourne J.K."/>
            <person name="Zhou J."/>
            <person name="Mallon E."/>
            <person name="Orsini L."/>
        </authorList>
    </citation>
    <scope>NUCLEOTIDE SEQUENCE [LARGE SCALE GENOMIC DNA]</scope>
    <source>
        <strain evidence="1">LRV0_1</strain>
    </source>
</reference>
<protein>
    <submittedName>
        <fullName evidence="1">Uncharacterized protein</fullName>
    </submittedName>
</protein>
<evidence type="ECO:0000313" key="1">
    <source>
        <dbReference type="EMBL" id="KAK4012900.1"/>
    </source>
</evidence>
<gene>
    <name evidence="1" type="ORF">OUZ56_025150</name>
</gene>
<dbReference type="EMBL" id="JAOYFB010000004">
    <property type="protein sequence ID" value="KAK4012900.1"/>
    <property type="molecule type" value="Genomic_DNA"/>
</dbReference>
<sequence length="89" mass="10085">MQLKYTRFIGHTYNEQLFCVLLAHKAVVLVTFHLYNSAFPARSLAKTFQDSVRARELLRINRCRACGPAAHTTSLKFETGRGAKRDASI</sequence>
<evidence type="ECO:0000313" key="2">
    <source>
        <dbReference type="Proteomes" id="UP001234178"/>
    </source>
</evidence>
<keyword evidence="2" id="KW-1185">Reference proteome</keyword>
<accession>A0ABQ9ZJ02</accession>
<dbReference type="Proteomes" id="UP001234178">
    <property type="component" value="Unassembled WGS sequence"/>
</dbReference>
<comment type="caution">
    <text evidence="1">The sequence shown here is derived from an EMBL/GenBank/DDBJ whole genome shotgun (WGS) entry which is preliminary data.</text>
</comment>
<organism evidence="1 2">
    <name type="scientific">Daphnia magna</name>
    <dbReference type="NCBI Taxonomy" id="35525"/>
    <lineage>
        <taxon>Eukaryota</taxon>
        <taxon>Metazoa</taxon>
        <taxon>Ecdysozoa</taxon>
        <taxon>Arthropoda</taxon>
        <taxon>Crustacea</taxon>
        <taxon>Branchiopoda</taxon>
        <taxon>Diplostraca</taxon>
        <taxon>Cladocera</taxon>
        <taxon>Anomopoda</taxon>
        <taxon>Daphniidae</taxon>
        <taxon>Daphnia</taxon>
    </lineage>
</organism>
<name>A0ABQ9ZJ02_9CRUS</name>
<proteinExistence type="predicted"/>